<dbReference type="InterPro" id="IPR000917">
    <property type="entry name" value="Sulfatase_N"/>
</dbReference>
<dbReference type="Pfam" id="PF00884">
    <property type="entry name" value="Sulfatase"/>
    <property type="match status" value="1"/>
</dbReference>
<sequence length="490" mass="55363">MAKRNIIFFHAESWDGRMIGPMGHPALQAATPNIDRIAQAGAMFDDAYCSHPICCPSRANMWSGRYTHNCESWNNHKGLEPGMWSLLDELPKTHTVGTFGKLDYMSGGHTQLARLSAWLGPSGVRKPVFDEDPSQCFTVADDDEVRCHKGDWELVDQAIEFLKQEAGEDRPLFLYVSTNLVHASFHTNNYWLSRILEDAVDIPPIDRGNHPARRYQLMAKAWRYGFDESTVRQVRRIYMAMCAEADAMVGALYDAMQEAGLSDDTYFVFSSDHGEMAMEHQDWYKMSMVEASVRVPLVMTGLGVQPGRRVTNLVSLIDLCPTFMEMAGIPARSGLDGESLLPLATGRTASSRDWAYACFTGCTLNTSAYMLRKDRWKYVAYAGLPSQLFDIDSDPQELADLSGHHPDVVERLDADLRSLVDYDQTHRDWTAYCKDAFRQWRQEALDGQHVDGSYSLADNPSSDYWTIMANCFTGYDQDDEAIVNRWLDGE</sequence>
<dbReference type="PANTHER" id="PTHR46615">
    <property type="entry name" value="ARYLSULFATASE K"/>
    <property type="match status" value="1"/>
</dbReference>
<dbReference type="Gene3D" id="3.40.720.10">
    <property type="entry name" value="Alkaline Phosphatase, subunit A"/>
    <property type="match status" value="1"/>
</dbReference>
<gene>
    <name evidence="2" type="ORF">LCGC14_0124210</name>
</gene>
<dbReference type="GO" id="GO:0015024">
    <property type="term" value="F:glucuronate-2-sulfatase activity"/>
    <property type="evidence" value="ECO:0007669"/>
    <property type="project" value="TreeGrafter"/>
</dbReference>
<reference evidence="2" key="1">
    <citation type="journal article" date="2015" name="Nature">
        <title>Complex archaea that bridge the gap between prokaryotes and eukaryotes.</title>
        <authorList>
            <person name="Spang A."/>
            <person name="Saw J.H."/>
            <person name="Jorgensen S.L."/>
            <person name="Zaremba-Niedzwiedzka K."/>
            <person name="Martijn J."/>
            <person name="Lind A.E."/>
            <person name="van Eijk R."/>
            <person name="Schleper C."/>
            <person name="Guy L."/>
            <person name="Ettema T.J."/>
        </authorList>
    </citation>
    <scope>NUCLEOTIDE SEQUENCE</scope>
</reference>
<feature type="domain" description="Sulfatase N-terminal" evidence="1">
    <location>
        <begin position="4"/>
        <end position="329"/>
    </location>
</feature>
<dbReference type="EMBL" id="LAZR01000039">
    <property type="protein sequence ID" value="KKO00647.1"/>
    <property type="molecule type" value="Genomic_DNA"/>
</dbReference>
<protein>
    <recommendedName>
        <fullName evidence="1">Sulfatase N-terminal domain-containing protein</fullName>
    </recommendedName>
</protein>
<dbReference type="AlphaFoldDB" id="A0A0F9XML9"/>
<name>A0A0F9XML9_9ZZZZ</name>
<dbReference type="InterPro" id="IPR051849">
    <property type="entry name" value="GAG-degrading_sulfatase"/>
</dbReference>
<comment type="caution">
    <text evidence="2">The sequence shown here is derived from an EMBL/GenBank/DDBJ whole genome shotgun (WGS) entry which is preliminary data.</text>
</comment>
<evidence type="ECO:0000313" key="2">
    <source>
        <dbReference type="EMBL" id="KKO00647.1"/>
    </source>
</evidence>
<organism evidence="2">
    <name type="scientific">marine sediment metagenome</name>
    <dbReference type="NCBI Taxonomy" id="412755"/>
    <lineage>
        <taxon>unclassified sequences</taxon>
        <taxon>metagenomes</taxon>
        <taxon>ecological metagenomes</taxon>
    </lineage>
</organism>
<evidence type="ECO:0000259" key="1">
    <source>
        <dbReference type="Pfam" id="PF00884"/>
    </source>
</evidence>
<proteinExistence type="predicted"/>
<dbReference type="SUPFAM" id="SSF53649">
    <property type="entry name" value="Alkaline phosphatase-like"/>
    <property type="match status" value="1"/>
</dbReference>
<accession>A0A0F9XML9</accession>
<dbReference type="PANTHER" id="PTHR46615:SF1">
    <property type="entry name" value="ARYLSULFATASE K"/>
    <property type="match status" value="1"/>
</dbReference>
<dbReference type="GO" id="GO:0004065">
    <property type="term" value="F:arylsulfatase activity"/>
    <property type="evidence" value="ECO:0007669"/>
    <property type="project" value="TreeGrafter"/>
</dbReference>
<dbReference type="InterPro" id="IPR017850">
    <property type="entry name" value="Alkaline_phosphatase_core_sf"/>
</dbReference>